<reference evidence="1" key="1">
    <citation type="submission" date="2019-08" db="EMBL/GenBank/DDBJ databases">
        <authorList>
            <person name="Kucharzyk K."/>
            <person name="Murdoch R.W."/>
            <person name="Higgins S."/>
            <person name="Loffler F."/>
        </authorList>
    </citation>
    <scope>NUCLEOTIDE SEQUENCE</scope>
</reference>
<accession>A0A645E6P2</accession>
<dbReference type="AlphaFoldDB" id="A0A645E6P2"/>
<protein>
    <submittedName>
        <fullName evidence="1">Uncharacterized protein</fullName>
    </submittedName>
</protein>
<proteinExistence type="predicted"/>
<gene>
    <name evidence="1" type="ORF">SDC9_144338</name>
</gene>
<evidence type="ECO:0000313" key="1">
    <source>
        <dbReference type="EMBL" id="MPM97165.1"/>
    </source>
</evidence>
<sequence length="84" mass="9498">MDDRVKALSGGNLDIDLASEGVDWSQTQCPWNVAQKTNDHKCAIKGTSICKYFCGIKFLDSVLCSYPYESKEVVTRSDMDRDLW</sequence>
<organism evidence="1">
    <name type="scientific">bioreactor metagenome</name>
    <dbReference type="NCBI Taxonomy" id="1076179"/>
    <lineage>
        <taxon>unclassified sequences</taxon>
        <taxon>metagenomes</taxon>
        <taxon>ecological metagenomes</taxon>
    </lineage>
</organism>
<comment type="caution">
    <text evidence="1">The sequence shown here is derived from an EMBL/GenBank/DDBJ whole genome shotgun (WGS) entry which is preliminary data.</text>
</comment>
<dbReference type="EMBL" id="VSSQ01043475">
    <property type="protein sequence ID" value="MPM97165.1"/>
    <property type="molecule type" value="Genomic_DNA"/>
</dbReference>
<name>A0A645E6P2_9ZZZZ</name>